<feature type="transmembrane region" description="Helical" evidence="1">
    <location>
        <begin position="32"/>
        <end position="54"/>
    </location>
</feature>
<name>A0A2P2NP50_RHIMU</name>
<keyword evidence="1" id="KW-0472">Membrane</keyword>
<accession>A0A2P2NP50</accession>
<keyword evidence="1" id="KW-0812">Transmembrane</keyword>
<organism evidence="2">
    <name type="scientific">Rhizophora mucronata</name>
    <name type="common">Asiatic mangrove</name>
    <dbReference type="NCBI Taxonomy" id="61149"/>
    <lineage>
        <taxon>Eukaryota</taxon>
        <taxon>Viridiplantae</taxon>
        <taxon>Streptophyta</taxon>
        <taxon>Embryophyta</taxon>
        <taxon>Tracheophyta</taxon>
        <taxon>Spermatophyta</taxon>
        <taxon>Magnoliopsida</taxon>
        <taxon>eudicotyledons</taxon>
        <taxon>Gunneridae</taxon>
        <taxon>Pentapetalae</taxon>
        <taxon>rosids</taxon>
        <taxon>fabids</taxon>
        <taxon>Malpighiales</taxon>
        <taxon>Rhizophoraceae</taxon>
        <taxon>Rhizophora</taxon>
    </lineage>
</organism>
<sequence length="65" mass="7751">MLEAKLELCMFMCCWLKNEQGYKRSKFMFSHFLSHMVPTFQFICSLMDFLYLVLLSMRPVACLVV</sequence>
<proteinExistence type="predicted"/>
<reference evidence="2" key="1">
    <citation type="submission" date="2018-02" db="EMBL/GenBank/DDBJ databases">
        <title>Rhizophora mucronata_Transcriptome.</title>
        <authorList>
            <person name="Meera S.P."/>
            <person name="Sreeshan A."/>
            <person name="Augustine A."/>
        </authorList>
    </citation>
    <scope>NUCLEOTIDE SEQUENCE</scope>
    <source>
        <tissue evidence="2">Leaf</tissue>
    </source>
</reference>
<evidence type="ECO:0000313" key="2">
    <source>
        <dbReference type="EMBL" id="MBX44215.1"/>
    </source>
</evidence>
<evidence type="ECO:0000256" key="1">
    <source>
        <dbReference type="SAM" id="Phobius"/>
    </source>
</evidence>
<dbReference type="EMBL" id="GGEC01063731">
    <property type="protein sequence ID" value="MBX44215.1"/>
    <property type="molecule type" value="Transcribed_RNA"/>
</dbReference>
<keyword evidence="1" id="KW-1133">Transmembrane helix</keyword>
<dbReference type="AlphaFoldDB" id="A0A2P2NP50"/>
<protein>
    <submittedName>
        <fullName evidence="2">Uncharacterized protein</fullName>
    </submittedName>
</protein>